<sequence>MRGIILLFLSGFLMFGNSCSRDDSSYTIGFMNASADRTRFVREGNYMAERLKEMGHDVVITAAEDNDALQLAQGYELLEQGVDALVIVAVNGNTIAPLVRDARSRGVKVFAFNRMINNVSFDFFITGNNEQFAEFFSEAALSAKPRGNYVILGGDRFDRNGFEMMHHIQSLLQPHVQSGDVNLLYSTYIEGWNKARAKYEMQQVVDVFGREIDVVIACNDPMAMGAFEVLRENDAHHGVVITGQGGYLDVVQSIYRNEINMTIYHPLQEIGQQTAEMVIRILNGEDPANIATSNVFNGEAYIPAVNFSSVKITRGNIEEILINSGEFSWSDIR</sequence>
<organism evidence="5 6">
    <name type="scientific">Alkalitalea saponilacus</name>
    <dbReference type="NCBI Taxonomy" id="889453"/>
    <lineage>
        <taxon>Bacteria</taxon>
        <taxon>Pseudomonadati</taxon>
        <taxon>Bacteroidota</taxon>
        <taxon>Bacteroidia</taxon>
        <taxon>Marinilabiliales</taxon>
        <taxon>Marinilabiliaceae</taxon>
        <taxon>Alkalitalea</taxon>
    </lineage>
</organism>
<dbReference type="Pfam" id="PF13407">
    <property type="entry name" value="Peripla_BP_4"/>
    <property type="match status" value="1"/>
</dbReference>
<evidence type="ECO:0000259" key="4">
    <source>
        <dbReference type="Pfam" id="PF13407"/>
    </source>
</evidence>
<dbReference type="KEGG" id="asx:CDL62_02955"/>
<dbReference type="OrthoDB" id="358279at2"/>
<dbReference type="SUPFAM" id="SSF53822">
    <property type="entry name" value="Periplasmic binding protein-like I"/>
    <property type="match status" value="1"/>
</dbReference>
<evidence type="ECO:0000256" key="2">
    <source>
        <dbReference type="ARBA" id="ARBA00007639"/>
    </source>
</evidence>
<name>A0A1T5GVG8_9BACT</name>
<dbReference type="Gene3D" id="3.40.50.2300">
    <property type="match status" value="2"/>
</dbReference>
<keyword evidence="6" id="KW-1185">Reference proteome</keyword>
<dbReference type="CDD" id="cd19991">
    <property type="entry name" value="PBP1_ABC_xylose_binding"/>
    <property type="match status" value="1"/>
</dbReference>
<accession>A0A1T5GVG8</accession>
<dbReference type="Proteomes" id="UP000191055">
    <property type="component" value="Unassembled WGS sequence"/>
</dbReference>
<reference evidence="6" key="1">
    <citation type="submission" date="2017-02" db="EMBL/GenBank/DDBJ databases">
        <authorList>
            <person name="Varghese N."/>
            <person name="Submissions S."/>
        </authorList>
    </citation>
    <scope>NUCLEOTIDE SEQUENCE [LARGE SCALE GENOMIC DNA]</scope>
    <source>
        <strain evidence="6">DSM 24412</strain>
    </source>
</reference>
<evidence type="ECO:0000313" key="6">
    <source>
        <dbReference type="Proteomes" id="UP000191055"/>
    </source>
</evidence>
<protein>
    <submittedName>
        <fullName evidence="5">Substrate-binding protein domain-containing protein</fullName>
    </submittedName>
</protein>
<dbReference type="EMBL" id="FUYV01000010">
    <property type="protein sequence ID" value="SKC12442.1"/>
    <property type="molecule type" value="Genomic_DNA"/>
</dbReference>
<dbReference type="GO" id="GO:0030246">
    <property type="term" value="F:carbohydrate binding"/>
    <property type="evidence" value="ECO:0007669"/>
    <property type="project" value="TreeGrafter"/>
</dbReference>
<comment type="similarity">
    <text evidence="2">Belongs to the bacterial solute-binding protein 2 family.</text>
</comment>
<dbReference type="STRING" id="889453.SAMN03080601_01984"/>
<proteinExistence type="inferred from homology"/>
<evidence type="ECO:0000256" key="3">
    <source>
        <dbReference type="ARBA" id="ARBA00022729"/>
    </source>
</evidence>
<comment type="subcellular location">
    <subcellularLocation>
        <location evidence="1">Cell envelope</location>
    </subcellularLocation>
</comment>
<dbReference type="InterPro" id="IPR050555">
    <property type="entry name" value="Bact_Solute-Bind_Prot2"/>
</dbReference>
<dbReference type="RefSeq" id="WP_079557711.1">
    <property type="nucleotide sequence ID" value="NZ_CP021904.1"/>
</dbReference>
<gene>
    <name evidence="5" type="ORF">SAMN03080601_01984</name>
</gene>
<evidence type="ECO:0000313" key="5">
    <source>
        <dbReference type="EMBL" id="SKC12442.1"/>
    </source>
</evidence>
<dbReference type="GO" id="GO:0030288">
    <property type="term" value="C:outer membrane-bounded periplasmic space"/>
    <property type="evidence" value="ECO:0007669"/>
    <property type="project" value="TreeGrafter"/>
</dbReference>
<dbReference type="AlphaFoldDB" id="A0A1T5GVG8"/>
<dbReference type="PANTHER" id="PTHR30036:SF1">
    <property type="entry name" value="D-XYLOSE-BINDING PERIPLASMIC PROTEIN"/>
    <property type="match status" value="1"/>
</dbReference>
<keyword evidence="3" id="KW-0732">Signal</keyword>
<dbReference type="InterPro" id="IPR028082">
    <property type="entry name" value="Peripla_BP_I"/>
</dbReference>
<dbReference type="InterPro" id="IPR025997">
    <property type="entry name" value="SBP_2_dom"/>
</dbReference>
<feature type="domain" description="Periplasmic binding protein" evidence="4">
    <location>
        <begin position="28"/>
        <end position="285"/>
    </location>
</feature>
<dbReference type="PANTHER" id="PTHR30036">
    <property type="entry name" value="D-XYLOSE-BINDING PERIPLASMIC PROTEIN"/>
    <property type="match status" value="1"/>
</dbReference>
<evidence type="ECO:0000256" key="1">
    <source>
        <dbReference type="ARBA" id="ARBA00004196"/>
    </source>
</evidence>